<organism evidence="1 2">
    <name type="scientific">Linderina macrospora</name>
    <dbReference type="NCBI Taxonomy" id="4868"/>
    <lineage>
        <taxon>Eukaryota</taxon>
        <taxon>Fungi</taxon>
        <taxon>Fungi incertae sedis</taxon>
        <taxon>Zoopagomycota</taxon>
        <taxon>Kickxellomycotina</taxon>
        <taxon>Kickxellomycetes</taxon>
        <taxon>Kickxellales</taxon>
        <taxon>Kickxellaceae</taxon>
        <taxon>Linderina</taxon>
    </lineage>
</organism>
<evidence type="ECO:0000313" key="1">
    <source>
        <dbReference type="EMBL" id="KAJ1932020.1"/>
    </source>
</evidence>
<reference evidence="1" key="1">
    <citation type="submission" date="2022-07" db="EMBL/GenBank/DDBJ databases">
        <title>Phylogenomic reconstructions and comparative analyses of Kickxellomycotina fungi.</title>
        <authorList>
            <person name="Reynolds N.K."/>
            <person name="Stajich J.E."/>
            <person name="Barry K."/>
            <person name="Grigoriev I.V."/>
            <person name="Crous P."/>
            <person name="Smith M.E."/>
        </authorList>
    </citation>
    <scope>NUCLEOTIDE SEQUENCE</scope>
    <source>
        <strain evidence="1">NRRL 5244</strain>
    </source>
</reference>
<evidence type="ECO:0000313" key="2">
    <source>
        <dbReference type="Proteomes" id="UP001150603"/>
    </source>
</evidence>
<dbReference type="EMBL" id="JANBPW010005727">
    <property type="protein sequence ID" value="KAJ1932020.1"/>
    <property type="molecule type" value="Genomic_DNA"/>
</dbReference>
<keyword evidence="2" id="KW-1185">Reference proteome</keyword>
<name>A0ACC1IZQ3_9FUNG</name>
<accession>A0ACC1IZQ3</accession>
<dbReference type="Proteomes" id="UP001150603">
    <property type="component" value="Unassembled WGS sequence"/>
</dbReference>
<gene>
    <name evidence="1" type="ORF">FBU59_006513</name>
</gene>
<protein>
    <submittedName>
        <fullName evidence="1">Uncharacterized protein</fullName>
    </submittedName>
</protein>
<sequence length="354" mass="38006">MEASPGAHADRYWMKQLIQSSCEQWNCSVPHVVQLLSPLPECGVALLETINHVFDKQHSVLTDGEAYYLFAAGAAQVGCYPLVATIENKIISSFVTDHYDDDSSMQFDDAHMTHSPRIRHNFEHWISGGLRAASYSVQLLAQFGERMARRPMDLGANDVRQFVSDYVDAFYDYHSMPGRARGGSGDNLTGTTRSTGHRSFSTSIMTGGFPVSPAGGDLPRKSVEEQAIRDLMHAIVALAVAHGLGSFASACGLTPDLDTAAGTHFGALAGLVPEEQLPGVPPQPGSLGFAASDDVHVAGEESQLSASLVERAERNTHELIDRLSQSSMQHIGHTSADHIASGQSLLPSSLSPPL</sequence>
<proteinExistence type="predicted"/>
<feature type="non-terminal residue" evidence="1">
    <location>
        <position position="354"/>
    </location>
</feature>
<comment type="caution">
    <text evidence="1">The sequence shown here is derived from an EMBL/GenBank/DDBJ whole genome shotgun (WGS) entry which is preliminary data.</text>
</comment>